<proteinExistence type="inferred from homology"/>
<evidence type="ECO:0000256" key="6">
    <source>
        <dbReference type="ARBA" id="ARBA00023159"/>
    </source>
</evidence>
<evidence type="ECO:0000256" key="8">
    <source>
        <dbReference type="ARBA" id="ARBA00025431"/>
    </source>
</evidence>
<dbReference type="NCBIfam" id="NF002783">
    <property type="entry name" value="PRK02909.1-1"/>
    <property type="match status" value="1"/>
</dbReference>
<dbReference type="Gene3D" id="1.10.4000.10">
    <property type="entry name" value="Flagellar transcriptional activator FlhD"/>
    <property type="match status" value="1"/>
</dbReference>
<dbReference type="InterPro" id="IPR036194">
    <property type="entry name" value="FlhD_sf"/>
</dbReference>
<evidence type="ECO:0000256" key="9">
    <source>
        <dbReference type="HAMAP-Rule" id="MF_00725"/>
    </source>
</evidence>
<comment type="domain">
    <text evidence="9">The C-terminal region contains a putative helix-turn-helix (HTH) motif, suggesting that this region may bind DNA.</text>
</comment>
<keyword evidence="11" id="KW-1185">Reference proteome</keyword>
<gene>
    <name evidence="9" type="primary">flhD</name>
    <name evidence="10" type="ORF">GCM10022394_19620</name>
</gene>
<evidence type="ECO:0000256" key="2">
    <source>
        <dbReference type="ARBA" id="ARBA00022795"/>
    </source>
</evidence>
<keyword evidence="5" id="KW-1015">Disulfide bond</keyword>
<evidence type="ECO:0000256" key="1">
    <source>
        <dbReference type="ARBA" id="ARBA00022490"/>
    </source>
</evidence>
<keyword evidence="1 9" id="KW-0963">Cytoplasm</keyword>
<keyword evidence="6 9" id="KW-0010">Activator</keyword>
<accession>A0ABP6VVD9</accession>
<dbReference type="Proteomes" id="UP001500795">
    <property type="component" value="Unassembled WGS sequence"/>
</dbReference>
<comment type="similarity">
    <text evidence="9">Belongs to the FlhD family.</text>
</comment>
<comment type="caution">
    <text evidence="9">Lacks conserved residue(s) required for the propagation of feature annotation.</text>
</comment>
<dbReference type="Pfam" id="PF05247">
    <property type="entry name" value="FlhD"/>
    <property type="match status" value="1"/>
</dbReference>
<dbReference type="InterPro" id="IPR023559">
    <property type="entry name" value="Flagellar_FlhD"/>
</dbReference>
<protein>
    <recommendedName>
        <fullName evidence="9">Flagellar transcriptional regulator FlhD</fullName>
    </recommendedName>
</protein>
<comment type="subcellular location">
    <subcellularLocation>
        <location evidence="9">Cytoplasm</location>
    </subcellularLocation>
</comment>
<evidence type="ECO:0000256" key="3">
    <source>
        <dbReference type="ARBA" id="ARBA00023015"/>
    </source>
</evidence>
<keyword evidence="4 9" id="KW-0238">DNA-binding</keyword>
<evidence type="ECO:0000256" key="4">
    <source>
        <dbReference type="ARBA" id="ARBA00023125"/>
    </source>
</evidence>
<comment type="subunit">
    <text evidence="9">Homodimer; disulfide-linked. Forms a heterohexamer composed of two FlhC and four FlhD subunits. Each FlhC binds a FlhD dimer, forming a heterotrimer, and a hexamer assembles by dimerization of two heterotrimers.</text>
</comment>
<evidence type="ECO:0000256" key="5">
    <source>
        <dbReference type="ARBA" id="ARBA00023157"/>
    </source>
</evidence>
<dbReference type="RefSeq" id="WP_344957415.1">
    <property type="nucleotide sequence ID" value="NZ_BAABCX010000002.1"/>
</dbReference>
<evidence type="ECO:0000313" key="10">
    <source>
        <dbReference type="EMBL" id="GAA3539948.1"/>
    </source>
</evidence>
<keyword evidence="7 9" id="KW-0804">Transcription</keyword>
<comment type="caution">
    <text evidence="10">The sequence shown here is derived from an EMBL/GenBank/DDBJ whole genome shotgun (WGS) entry which is preliminary data.</text>
</comment>
<sequence length="103" mass="11722">MERDSILDEIQELNLSYLLLVQRLLSEDRAIAMFRLKIDEPMADLLSSLSIKEISQLSRMNQLVSRPSFEDAAQLETLLRNQRGQGLTQTHLAMFMASPVLSS</sequence>
<dbReference type="HAMAP" id="MF_00725">
    <property type="entry name" value="FlhD"/>
    <property type="match status" value="1"/>
</dbReference>
<dbReference type="EMBL" id="BAABCX010000002">
    <property type="protein sequence ID" value="GAA3539948.1"/>
    <property type="molecule type" value="Genomic_DNA"/>
</dbReference>
<organism evidence="10 11">
    <name type="scientific">Zobellella aerophila</name>
    <dbReference type="NCBI Taxonomy" id="870480"/>
    <lineage>
        <taxon>Bacteria</taxon>
        <taxon>Pseudomonadati</taxon>
        <taxon>Pseudomonadota</taxon>
        <taxon>Gammaproteobacteria</taxon>
        <taxon>Aeromonadales</taxon>
        <taxon>Aeromonadaceae</taxon>
        <taxon>Zobellella</taxon>
    </lineage>
</organism>
<evidence type="ECO:0000313" key="11">
    <source>
        <dbReference type="Proteomes" id="UP001500795"/>
    </source>
</evidence>
<comment type="function">
    <text evidence="8 9">Functions in complex with FlhC as a master transcriptional regulator that regulates transcription of several flagellar and non-flagellar operons by binding to their promoter region. Activates expression of class 2 flagellar genes, including fliA, which is a flagellum-specific sigma factor that turns on the class 3 genes. Also regulates genes whose products function in a variety of physiological pathways.</text>
</comment>
<dbReference type="SUPFAM" id="SSF63592">
    <property type="entry name" value="Flagellar transcriptional activator FlhD"/>
    <property type="match status" value="1"/>
</dbReference>
<reference evidence="11" key="1">
    <citation type="journal article" date="2019" name="Int. J. Syst. Evol. Microbiol.">
        <title>The Global Catalogue of Microorganisms (GCM) 10K type strain sequencing project: providing services to taxonomists for standard genome sequencing and annotation.</title>
        <authorList>
            <consortium name="The Broad Institute Genomics Platform"/>
            <consortium name="The Broad Institute Genome Sequencing Center for Infectious Disease"/>
            <person name="Wu L."/>
            <person name="Ma J."/>
        </authorList>
    </citation>
    <scope>NUCLEOTIDE SEQUENCE [LARGE SCALE GENOMIC DNA]</scope>
    <source>
        <strain evidence="11">JCM 17110</strain>
    </source>
</reference>
<keyword evidence="3 9" id="KW-0805">Transcription regulation</keyword>
<keyword evidence="2 9" id="KW-1005">Bacterial flagellum biogenesis</keyword>
<name>A0ABP6VVD9_9GAMM</name>
<evidence type="ECO:0000256" key="7">
    <source>
        <dbReference type="ARBA" id="ARBA00023163"/>
    </source>
</evidence>